<dbReference type="PANTHER" id="PTHR32071:SF122">
    <property type="entry name" value="SIGMA FACTOR"/>
    <property type="match status" value="1"/>
</dbReference>
<dbReference type="InterPro" id="IPR011006">
    <property type="entry name" value="CheY-like_superfamily"/>
</dbReference>
<dbReference type="InterPro" id="IPR025944">
    <property type="entry name" value="Sigma_54_int_dom_CS"/>
</dbReference>
<dbReference type="InterPro" id="IPR003593">
    <property type="entry name" value="AAA+_ATPase"/>
</dbReference>
<keyword evidence="1" id="KW-0547">Nucleotide-binding</keyword>
<evidence type="ECO:0000256" key="2">
    <source>
        <dbReference type="ARBA" id="ARBA00022840"/>
    </source>
</evidence>
<dbReference type="InterPro" id="IPR027417">
    <property type="entry name" value="P-loop_NTPase"/>
</dbReference>
<reference evidence="8 9" key="1">
    <citation type="journal article" date="2011" name="J. Bacteriol.">
        <title>Genome sequence of Chthoniobacter flavus Ellin428, an aerobic heterotrophic soil bacterium.</title>
        <authorList>
            <person name="Kant R."/>
            <person name="van Passel M.W."/>
            <person name="Palva A."/>
            <person name="Lucas S."/>
            <person name="Lapidus A."/>
            <person name="Glavina Del Rio T."/>
            <person name="Dalin E."/>
            <person name="Tice H."/>
            <person name="Bruce D."/>
            <person name="Goodwin L."/>
            <person name="Pitluck S."/>
            <person name="Larimer F.W."/>
            <person name="Land M.L."/>
            <person name="Hauser L."/>
            <person name="Sangwan P."/>
            <person name="de Vos W.M."/>
            <person name="Janssen P.H."/>
            <person name="Smidt H."/>
        </authorList>
    </citation>
    <scope>NUCLEOTIDE SEQUENCE [LARGE SCALE GENOMIC DNA]</scope>
    <source>
        <strain evidence="8 9">Ellin428</strain>
    </source>
</reference>
<dbReference type="SMART" id="SM00448">
    <property type="entry name" value="REC"/>
    <property type="match status" value="1"/>
</dbReference>
<gene>
    <name evidence="8" type="ORF">CfE428DRAFT_2310</name>
</gene>
<keyword evidence="4" id="KW-0804">Transcription</keyword>
<dbReference type="Proteomes" id="UP000005824">
    <property type="component" value="Unassembled WGS sequence"/>
</dbReference>
<dbReference type="InParanoid" id="B4D072"/>
<evidence type="ECO:0000256" key="4">
    <source>
        <dbReference type="ARBA" id="ARBA00023163"/>
    </source>
</evidence>
<comment type="caution">
    <text evidence="8">The sequence shown here is derived from an EMBL/GenBank/DDBJ whole genome shotgun (WGS) entry which is preliminary data.</text>
</comment>
<dbReference type="CDD" id="cd00009">
    <property type="entry name" value="AAA"/>
    <property type="match status" value="1"/>
</dbReference>
<dbReference type="EMBL" id="ABVL01000005">
    <property type="protein sequence ID" value="EDY20386.1"/>
    <property type="molecule type" value="Genomic_DNA"/>
</dbReference>
<dbReference type="CDD" id="cd00156">
    <property type="entry name" value="REC"/>
    <property type="match status" value="1"/>
</dbReference>
<organism evidence="8 9">
    <name type="scientific">Chthoniobacter flavus Ellin428</name>
    <dbReference type="NCBI Taxonomy" id="497964"/>
    <lineage>
        <taxon>Bacteria</taxon>
        <taxon>Pseudomonadati</taxon>
        <taxon>Verrucomicrobiota</taxon>
        <taxon>Spartobacteria</taxon>
        <taxon>Chthoniobacterales</taxon>
        <taxon>Chthoniobacteraceae</taxon>
        <taxon>Chthoniobacter</taxon>
    </lineage>
</organism>
<name>B4D072_9BACT</name>
<keyword evidence="5" id="KW-0597">Phosphoprotein</keyword>
<sequence length="473" mass="51276">MFDVLPFMTSILIIEDEHAVASALGAICKRLGHDAQLCSSGQRGLEELARGDFALAILDIGLPDMSGLEVLKQIRRRAPAIPSLIITAHGNLDNAVAAKKLGAAGYLVKPLDLPEVQETIRQLASPAAVPTPSVQASPSLLIGAAPAMQRCFVEIAHACTSDAPVLISGPTGTGKTLAARVIHTNSARSEAPFVTLHCSALPEHLLESELFGHEKGSFTGALTSREGHLERARGGTLFLDEIADISPAIQAKLLRFVEERTFTRVGGREDLRVDLRLVTATNKDLREEVRAGRFREDLYYRLHVLEITMPALRERPGDIAALATYFLGSIGGTQPRQLAPATLDLLQRYTWPGNVRELRNALEHAIAVSSGGVILPHHFPRELRETRDAAPAPSDVLDTALGAWLQRQLAAGASYREMHDALESMALQHLLAHFGGKPTVLARETKMNRVTLRKKVLRLDRGESAIPDGEDEG</sequence>
<evidence type="ECO:0000313" key="9">
    <source>
        <dbReference type="Proteomes" id="UP000005824"/>
    </source>
</evidence>
<evidence type="ECO:0000259" key="7">
    <source>
        <dbReference type="PROSITE" id="PS50110"/>
    </source>
</evidence>
<feature type="domain" description="Sigma-54 factor interaction" evidence="6">
    <location>
        <begin position="141"/>
        <end position="367"/>
    </location>
</feature>
<feature type="modified residue" description="4-aspartylphosphate" evidence="5">
    <location>
        <position position="59"/>
    </location>
</feature>
<dbReference type="SUPFAM" id="SSF52540">
    <property type="entry name" value="P-loop containing nucleoside triphosphate hydrolases"/>
    <property type="match status" value="1"/>
</dbReference>
<dbReference type="InterPro" id="IPR058031">
    <property type="entry name" value="AAA_lid_NorR"/>
</dbReference>
<feature type="domain" description="Response regulatory" evidence="7">
    <location>
        <begin position="10"/>
        <end position="124"/>
    </location>
</feature>
<dbReference type="PROSITE" id="PS00688">
    <property type="entry name" value="SIGMA54_INTERACT_3"/>
    <property type="match status" value="1"/>
</dbReference>
<dbReference type="Pfam" id="PF25601">
    <property type="entry name" value="AAA_lid_14"/>
    <property type="match status" value="1"/>
</dbReference>
<evidence type="ECO:0000256" key="5">
    <source>
        <dbReference type="PROSITE-ProRule" id="PRU00169"/>
    </source>
</evidence>
<dbReference type="PROSITE" id="PS50110">
    <property type="entry name" value="RESPONSE_REGULATORY"/>
    <property type="match status" value="1"/>
</dbReference>
<keyword evidence="3" id="KW-0805">Transcription regulation</keyword>
<dbReference type="Pfam" id="PF00072">
    <property type="entry name" value="Response_reg"/>
    <property type="match status" value="1"/>
</dbReference>
<protein>
    <submittedName>
        <fullName evidence="8">Two component, sigma54 specific, transcriptional regulator, Fis family</fullName>
    </submittedName>
</protein>
<dbReference type="PANTHER" id="PTHR32071">
    <property type="entry name" value="TRANSCRIPTIONAL REGULATORY PROTEIN"/>
    <property type="match status" value="1"/>
</dbReference>
<evidence type="ECO:0000256" key="3">
    <source>
        <dbReference type="ARBA" id="ARBA00023015"/>
    </source>
</evidence>
<dbReference type="InterPro" id="IPR009057">
    <property type="entry name" value="Homeodomain-like_sf"/>
</dbReference>
<dbReference type="InterPro" id="IPR001789">
    <property type="entry name" value="Sig_transdc_resp-reg_receiver"/>
</dbReference>
<accession>B4D072</accession>
<evidence type="ECO:0000256" key="1">
    <source>
        <dbReference type="ARBA" id="ARBA00022741"/>
    </source>
</evidence>
<keyword evidence="9" id="KW-1185">Reference proteome</keyword>
<dbReference type="InterPro" id="IPR002078">
    <property type="entry name" value="Sigma_54_int"/>
</dbReference>
<dbReference type="SUPFAM" id="SSF46689">
    <property type="entry name" value="Homeodomain-like"/>
    <property type="match status" value="1"/>
</dbReference>
<dbReference type="Gene3D" id="3.40.50.300">
    <property type="entry name" value="P-loop containing nucleotide triphosphate hydrolases"/>
    <property type="match status" value="1"/>
</dbReference>
<dbReference type="GO" id="GO:0000160">
    <property type="term" value="P:phosphorelay signal transduction system"/>
    <property type="evidence" value="ECO:0007669"/>
    <property type="project" value="InterPro"/>
</dbReference>
<dbReference type="SMART" id="SM00382">
    <property type="entry name" value="AAA"/>
    <property type="match status" value="1"/>
</dbReference>
<dbReference type="GO" id="GO:0006355">
    <property type="term" value="P:regulation of DNA-templated transcription"/>
    <property type="evidence" value="ECO:0007669"/>
    <property type="project" value="InterPro"/>
</dbReference>
<dbReference type="eggNOG" id="COG2204">
    <property type="taxonomic scope" value="Bacteria"/>
</dbReference>
<dbReference type="SUPFAM" id="SSF52172">
    <property type="entry name" value="CheY-like"/>
    <property type="match status" value="1"/>
</dbReference>
<dbReference type="Gene3D" id="1.10.8.60">
    <property type="match status" value="1"/>
</dbReference>
<evidence type="ECO:0000259" key="6">
    <source>
        <dbReference type="PROSITE" id="PS50045"/>
    </source>
</evidence>
<dbReference type="PROSITE" id="PS50045">
    <property type="entry name" value="SIGMA54_INTERACT_4"/>
    <property type="match status" value="1"/>
</dbReference>
<dbReference type="GO" id="GO:0005524">
    <property type="term" value="F:ATP binding"/>
    <property type="evidence" value="ECO:0007669"/>
    <property type="project" value="UniProtKB-KW"/>
</dbReference>
<proteinExistence type="predicted"/>
<dbReference type="Gene3D" id="3.40.50.2300">
    <property type="match status" value="1"/>
</dbReference>
<dbReference type="Pfam" id="PF00158">
    <property type="entry name" value="Sigma54_activat"/>
    <property type="match status" value="1"/>
</dbReference>
<keyword evidence="2" id="KW-0067">ATP-binding</keyword>
<dbReference type="AlphaFoldDB" id="B4D072"/>
<dbReference type="STRING" id="497964.CfE428DRAFT_2310"/>
<dbReference type="FunFam" id="3.40.50.300:FF:000006">
    <property type="entry name" value="DNA-binding transcriptional regulator NtrC"/>
    <property type="match status" value="1"/>
</dbReference>
<evidence type="ECO:0000313" key="8">
    <source>
        <dbReference type="EMBL" id="EDY20386.1"/>
    </source>
</evidence>